<dbReference type="Gene3D" id="2.30.330.10">
    <property type="entry name" value="SpoA-like"/>
    <property type="match status" value="1"/>
</dbReference>
<organism evidence="3 4">
    <name type="scientific">Thalassococcus lentus</name>
    <dbReference type="NCBI Taxonomy" id="1210524"/>
    <lineage>
        <taxon>Bacteria</taxon>
        <taxon>Pseudomonadati</taxon>
        <taxon>Pseudomonadota</taxon>
        <taxon>Alphaproteobacteria</taxon>
        <taxon>Rhodobacterales</taxon>
        <taxon>Roseobacteraceae</taxon>
        <taxon>Thalassococcus</taxon>
    </lineage>
</organism>
<keyword evidence="3" id="KW-0282">Flagellum</keyword>
<evidence type="ECO:0000313" key="4">
    <source>
        <dbReference type="Proteomes" id="UP001210720"/>
    </source>
</evidence>
<proteinExistence type="predicted"/>
<reference evidence="3 4" key="1">
    <citation type="submission" date="2023-01" db="EMBL/GenBank/DDBJ databases">
        <title>Thalassococcus onchidii sp. nov., isolated from a marine invertebrate from the South China Sea.</title>
        <authorList>
            <person name="Xu S."/>
            <person name="Liu Z."/>
            <person name="Xu Y."/>
        </authorList>
    </citation>
    <scope>NUCLEOTIDE SEQUENCE [LARGE SCALE GENOMIC DNA]</scope>
    <source>
        <strain evidence="3 4">KCTC 32084</strain>
    </source>
</reference>
<feature type="compositionally biased region" description="Basic residues" evidence="1">
    <location>
        <begin position="313"/>
        <end position="327"/>
    </location>
</feature>
<dbReference type="Pfam" id="PF01052">
    <property type="entry name" value="FliMN_C"/>
    <property type="match status" value="1"/>
</dbReference>
<gene>
    <name evidence="3" type="ORF">PFY00_12695</name>
</gene>
<dbReference type="InterPro" id="IPR001543">
    <property type="entry name" value="FliN-like_C"/>
</dbReference>
<keyword evidence="3" id="KW-0969">Cilium</keyword>
<keyword evidence="4" id="KW-1185">Reference proteome</keyword>
<evidence type="ECO:0000259" key="2">
    <source>
        <dbReference type="Pfam" id="PF01052"/>
    </source>
</evidence>
<evidence type="ECO:0000256" key="1">
    <source>
        <dbReference type="SAM" id="MobiDB-lite"/>
    </source>
</evidence>
<dbReference type="EMBL" id="JAQIOY010000003">
    <property type="protein sequence ID" value="MDA7425588.1"/>
    <property type="molecule type" value="Genomic_DNA"/>
</dbReference>
<comment type="caution">
    <text evidence="3">The sequence shown here is derived from an EMBL/GenBank/DDBJ whole genome shotgun (WGS) entry which is preliminary data.</text>
</comment>
<feature type="region of interest" description="Disordered" evidence="1">
    <location>
        <begin position="310"/>
        <end position="364"/>
    </location>
</feature>
<feature type="domain" description="Flagellar motor switch protein FliN-like C-terminal" evidence="2">
    <location>
        <begin position="224"/>
        <end position="291"/>
    </location>
</feature>
<evidence type="ECO:0000313" key="3">
    <source>
        <dbReference type="EMBL" id="MDA7425588.1"/>
    </source>
</evidence>
<dbReference type="RefSeq" id="WP_271432920.1">
    <property type="nucleotide sequence ID" value="NZ_JAQIOY010000003.1"/>
</dbReference>
<keyword evidence="3" id="KW-0966">Cell projection</keyword>
<accession>A0ABT4XUD7</accession>
<dbReference type="InterPro" id="IPR036429">
    <property type="entry name" value="SpoA-like_sf"/>
</dbReference>
<protein>
    <submittedName>
        <fullName evidence="3">FliM/FliN family flagellar motor C-terminal domain-containing protein</fullName>
    </submittedName>
</protein>
<dbReference type="SUPFAM" id="SSF101801">
    <property type="entry name" value="Surface presentation of antigens (SPOA)"/>
    <property type="match status" value="1"/>
</dbReference>
<dbReference type="Proteomes" id="UP001210720">
    <property type="component" value="Unassembled WGS sequence"/>
</dbReference>
<sequence length="384" mass="40840">MGLLMAEASSGDVLGRKAQAAQRAMEAHGMSPSKAIRRALSRAADVLWDLALVCQSVTVELRDQDGVVACLTDDDLLLLLDGPDGALGLAAIDRSVLTGVIEVQTIAQVTTMEPEERSVTSTDAAMVAPLIDAALARFAENLHADPMHSQVKGFQFGAMVEDRRAAGLLLDAPQYHSFEVQVDLALGRRKGTIRIILPQGHQPAALETTEALQEGEPNPHAHMLEQLQVRLAAVLGRISLPLGKAQSLKPGDVLTIHPDSLEDVQLQAAQGHLVARGKLGQLNGMKAVRLTWPIASAPAGAEEATDIDAAAAKTKRPKAASKKSRKSVTKEPTVPSEQSQADAESLPDLPQETPGSLNFDEASADREFADLADPLLDFEQSLLD</sequence>
<name>A0ABT4XUD7_9RHOB</name>